<evidence type="ECO:0000313" key="4">
    <source>
        <dbReference type="Proteomes" id="UP000322165"/>
    </source>
</evidence>
<name>A0A5B2ZA68_9GAMM</name>
<keyword evidence="4" id="KW-1185">Reference proteome</keyword>
<keyword evidence="1" id="KW-0732">Signal</keyword>
<feature type="chain" id="PRO_5022815086" description="Alginate export domain-containing protein" evidence="1">
    <location>
        <begin position="20"/>
        <end position="391"/>
    </location>
</feature>
<dbReference type="InterPro" id="IPR025388">
    <property type="entry name" value="Alginate_export_dom"/>
</dbReference>
<dbReference type="EMBL" id="VUOD01000004">
    <property type="protein sequence ID" value="KAA2284837.1"/>
    <property type="molecule type" value="Genomic_DNA"/>
</dbReference>
<comment type="caution">
    <text evidence="3">The sequence shown here is derived from an EMBL/GenBank/DDBJ whole genome shotgun (WGS) entry which is preliminary data.</text>
</comment>
<dbReference type="Pfam" id="PF13372">
    <property type="entry name" value="Alginate_exp"/>
    <property type="match status" value="1"/>
</dbReference>
<reference evidence="3 4" key="1">
    <citation type="submission" date="2019-09" db="EMBL/GenBank/DDBJ databases">
        <title>Arenimonas chukotkensis sp. nov., a bacterium isolated from Chukotka hot spring, Arctic region, Russia.</title>
        <authorList>
            <person name="Zayulina K.S."/>
            <person name="Prokofeva M.I."/>
            <person name="Elcheninov A.G."/>
            <person name="Novikov A."/>
            <person name="Kochetkova T.V."/>
            <person name="Kublanov I.V."/>
        </authorList>
    </citation>
    <scope>NUCLEOTIDE SEQUENCE [LARGE SCALE GENOMIC DNA]</scope>
    <source>
        <strain evidence="3 4">3729k</strain>
    </source>
</reference>
<evidence type="ECO:0000256" key="1">
    <source>
        <dbReference type="SAM" id="SignalP"/>
    </source>
</evidence>
<sequence>MRHLLLATISMVLAGQAAAGNWNADLRYRHEYVDDAAFAEDANADTLRLRLGWSGELGHGFSAGAELEGVAELGERFNSGANGRTAYPAVPDARALELNRAWLSWRGDKLGATLGRQRLLLDNQRFVGNVGWRQNEQTFDALLLEYAPAAALTFRYAWAGRVHRVAGDEARDPLARERQLDAHFLNAAWTSAAGTLVGYGYWLDDRDLATASSRTFGLRWTGQRELGPGQFGWALDTAHQHEHADNPRDFSLGYLLVEPSWKQAGLTWKLGLERLEGNGVVGFQTPLATLHAFNGWADKFGTTPADGLEDRYASVSGPLAGGRLGWTLTWHDFSADRGGADYGREWDASLSFPLPGNLKGLVKLADYRSDGFARDTRKAWLQLEWNFGSGS</sequence>
<evidence type="ECO:0000259" key="2">
    <source>
        <dbReference type="Pfam" id="PF13372"/>
    </source>
</evidence>
<organism evidence="3 4">
    <name type="scientific">Arenimonas fontis</name>
    <dbReference type="NCBI Taxonomy" id="2608255"/>
    <lineage>
        <taxon>Bacteria</taxon>
        <taxon>Pseudomonadati</taxon>
        <taxon>Pseudomonadota</taxon>
        <taxon>Gammaproteobacteria</taxon>
        <taxon>Lysobacterales</taxon>
        <taxon>Lysobacteraceae</taxon>
        <taxon>Arenimonas</taxon>
    </lineage>
</organism>
<dbReference type="Proteomes" id="UP000322165">
    <property type="component" value="Unassembled WGS sequence"/>
</dbReference>
<evidence type="ECO:0000313" key="3">
    <source>
        <dbReference type="EMBL" id="KAA2284837.1"/>
    </source>
</evidence>
<dbReference type="Gene3D" id="2.40.160.10">
    <property type="entry name" value="Porin"/>
    <property type="match status" value="1"/>
</dbReference>
<feature type="domain" description="Alginate export" evidence="2">
    <location>
        <begin position="23"/>
        <end position="240"/>
    </location>
</feature>
<gene>
    <name evidence="3" type="ORF">F0415_06170</name>
</gene>
<protein>
    <recommendedName>
        <fullName evidence="2">Alginate export domain-containing protein</fullName>
    </recommendedName>
</protein>
<reference evidence="3 4" key="2">
    <citation type="submission" date="2019-09" db="EMBL/GenBank/DDBJ databases">
        <authorList>
            <person name="Mazur A."/>
        </authorList>
    </citation>
    <scope>NUCLEOTIDE SEQUENCE [LARGE SCALE GENOMIC DNA]</scope>
    <source>
        <strain evidence="3 4">3729k</strain>
    </source>
</reference>
<feature type="signal peptide" evidence="1">
    <location>
        <begin position="1"/>
        <end position="19"/>
    </location>
</feature>
<dbReference type="AlphaFoldDB" id="A0A5B2ZA68"/>
<dbReference type="InterPro" id="IPR023614">
    <property type="entry name" value="Porin_dom_sf"/>
</dbReference>
<dbReference type="RefSeq" id="WP_149860336.1">
    <property type="nucleotide sequence ID" value="NZ_VUOD01000004.1"/>
</dbReference>
<proteinExistence type="predicted"/>
<accession>A0A5B2ZA68</accession>